<dbReference type="AlphaFoldDB" id="A0A164XVT9"/>
<sequence length="797" mass="87386">MQLQDDIFDEIGVPATKVEVISLKPYAGSNVTKVIFAVDPDVKGAKLNTAAKSLIKASFASLVINQSSLRLTTSLFGDPSSFDVLKFVGGITVIPPQRAFLLQTVQILFNFTLNFSIDQIQDNFSELTSQLKSGLHLAPYENLYISLTNQKGSTVVSPTTVQSLVLLAVGNTPSLGRLKQLAQTITGSPTKNLGLNNTVFGKVKQISPTYGWLRYKISRLATVNITFTIFMWSEISSNTLAVDIIHLLSANAINQQHHELKSFVRPPKCRLQSYSNFDQLMLDFAQSNLSYSYKHAFEINNLHRSSSTPCLSRAQEDSDANPRVEIVGGHGSPKVRALVVEVAIAMASGFNIEPVSSGLGGAYFVHARNGVTIAVVKPIDEEPLAFNNPKGFAGRMLGQPGMKPSIRVGETGIRELAAYLLDHDGFAGVPPTALVKIAHVKFHVNNSESAVAAPPCKIASLQRFVAHDSDAGDLGPSGFSVSSVHRIGILDVRILNLDRHSGNLLVKHGQEGYAVGAAELIPIDHGLCLPEALDDPYFEWLHWPQASIPFSESEIEYISNLDPLKDAEILRTRIPSIRESSLRVLVICTIFMKRATAAGFCLAEVGEMMTRELRGGKDSMSVLENLCLTAKACLGTAKGSDDFDNGKKDVDSECDDDPNQVSYIPQLLETTTRIGKPPRIPRRASERLISKFHNLMLPIQDKECQGKRAEVHNYSLSGNADRNNGRDIDQNAGGILRSMSFSAESQNHDIEGISFGEMKKKEWESFLEKFEELVPETFEHRKNLGMSKQRLGSSCEF</sequence>
<dbReference type="Pfam" id="PF23041">
    <property type="entry name" value="DUF7036"/>
    <property type="match status" value="2"/>
</dbReference>
<dbReference type="InterPro" id="IPR000403">
    <property type="entry name" value="PI3/4_kinase_cat_dom"/>
</dbReference>
<evidence type="ECO:0000256" key="1">
    <source>
        <dbReference type="ARBA" id="ARBA00008941"/>
    </source>
</evidence>
<evidence type="ECO:0000256" key="5">
    <source>
        <dbReference type="ARBA" id="ARBA00022777"/>
    </source>
</evidence>
<dbReference type="PANTHER" id="PTHR45800:SF21">
    <property type="entry name" value="PHOSPHATIDYLINOSITOL 4-KINASE GAMMA 8"/>
    <property type="match status" value="1"/>
</dbReference>
<dbReference type="PROSITE" id="PS50290">
    <property type="entry name" value="PI3_4_KINASE_3"/>
    <property type="match status" value="1"/>
</dbReference>
<dbReference type="EMBL" id="LNRQ01000005">
    <property type="protein sequence ID" value="KZM93644.1"/>
    <property type="molecule type" value="Genomic_DNA"/>
</dbReference>
<accession>A0A164XVT9</accession>
<dbReference type="Gramene" id="KZM93644">
    <property type="protein sequence ID" value="KZM93644"/>
    <property type="gene ID" value="DCAR_016889"/>
</dbReference>
<evidence type="ECO:0000256" key="6">
    <source>
        <dbReference type="ARBA" id="ARBA00022840"/>
    </source>
</evidence>
<keyword evidence="6" id="KW-0067">ATP-binding</keyword>
<name>A0A164XVT9_DAUCS</name>
<feature type="domain" description="PI3K/PI4K catalytic" evidence="7">
    <location>
        <begin position="349"/>
        <end position="642"/>
    </location>
</feature>
<dbReference type="GO" id="GO:0004430">
    <property type="term" value="F:1-phosphatidylinositol 4-kinase activity"/>
    <property type="evidence" value="ECO:0007669"/>
    <property type="project" value="UniProtKB-EC"/>
</dbReference>
<dbReference type="PANTHER" id="PTHR45800">
    <property type="entry name" value="PHOSPHATIDYLINOSITOL 4-KINASE GAMMA"/>
    <property type="match status" value="1"/>
</dbReference>
<gene>
    <name evidence="8" type="ORF">DCAR_016889</name>
</gene>
<dbReference type="Pfam" id="PF00454">
    <property type="entry name" value="PI3_PI4_kinase"/>
    <property type="match status" value="1"/>
</dbReference>
<evidence type="ECO:0000256" key="3">
    <source>
        <dbReference type="ARBA" id="ARBA00022679"/>
    </source>
</evidence>
<keyword evidence="4" id="KW-0547">Nucleotide-binding</keyword>
<evidence type="ECO:0000256" key="4">
    <source>
        <dbReference type="ARBA" id="ARBA00022741"/>
    </source>
</evidence>
<evidence type="ECO:0000256" key="2">
    <source>
        <dbReference type="ARBA" id="ARBA00012169"/>
    </source>
</evidence>
<reference evidence="8" key="1">
    <citation type="journal article" date="2016" name="Nat. Genet.">
        <title>A high-quality carrot genome assembly provides new insights into carotenoid accumulation and asterid genome evolution.</title>
        <authorList>
            <person name="Iorizzo M."/>
            <person name="Ellison S."/>
            <person name="Senalik D."/>
            <person name="Zeng P."/>
            <person name="Satapoomin P."/>
            <person name="Huang J."/>
            <person name="Bowman M."/>
            <person name="Iovene M."/>
            <person name="Sanseverino W."/>
            <person name="Cavagnaro P."/>
            <person name="Yildiz M."/>
            <person name="Macko-Podgorni A."/>
            <person name="Moranska E."/>
            <person name="Grzebelus E."/>
            <person name="Grzebelus D."/>
            <person name="Ashrafi H."/>
            <person name="Zheng Z."/>
            <person name="Cheng S."/>
            <person name="Spooner D."/>
            <person name="Van Deynze A."/>
            <person name="Simon P."/>
        </authorList>
    </citation>
    <scope>NUCLEOTIDE SEQUENCE [LARGE SCALE GENOMIC DNA]</scope>
    <source>
        <tissue evidence="8">Leaf</tissue>
    </source>
</reference>
<dbReference type="InterPro" id="IPR044571">
    <property type="entry name" value="P4KG1-8"/>
</dbReference>
<organism evidence="8">
    <name type="scientific">Daucus carota subsp. sativus</name>
    <name type="common">Carrot</name>
    <dbReference type="NCBI Taxonomy" id="79200"/>
    <lineage>
        <taxon>Eukaryota</taxon>
        <taxon>Viridiplantae</taxon>
        <taxon>Streptophyta</taxon>
        <taxon>Embryophyta</taxon>
        <taxon>Tracheophyta</taxon>
        <taxon>Spermatophyta</taxon>
        <taxon>Magnoliopsida</taxon>
        <taxon>eudicotyledons</taxon>
        <taxon>Gunneridae</taxon>
        <taxon>Pentapetalae</taxon>
        <taxon>asterids</taxon>
        <taxon>campanulids</taxon>
        <taxon>Apiales</taxon>
        <taxon>Apiaceae</taxon>
        <taxon>Apioideae</taxon>
        <taxon>Scandiceae</taxon>
        <taxon>Daucinae</taxon>
        <taxon>Daucus</taxon>
        <taxon>Daucus sect. Daucus</taxon>
    </lineage>
</organism>
<evidence type="ECO:0000259" key="7">
    <source>
        <dbReference type="PROSITE" id="PS50290"/>
    </source>
</evidence>
<comment type="similarity">
    <text evidence="1">Belongs to the PI3/PI4-kinase family. Type II PI4K subfamily.</text>
</comment>
<dbReference type="EC" id="2.7.1.67" evidence="2"/>
<protein>
    <recommendedName>
        <fullName evidence="2">1-phosphatidylinositol 4-kinase</fullName>
        <ecNumber evidence="2">2.7.1.67</ecNumber>
    </recommendedName>
</protein>
<dbReference type="OMA" id="DQHHGFR"/>
<dbReference type="InterPro" id="IPR055464">
    <property type="entry name" value="DUF7036"/>
</dbReference>
<dbReference type="GO" id="GO:0005524">
    <property type="term" value="F:ATP binding"/>
    <property type="evidence" value="ECO:0007669"/>
    <property type="project" value="UniProtKB-KW"/>
</dbReference>
<comment type="caution">
    <text evidence="8">The sequence shown here is derived from an EMBL/GenBank/DDBJ whole genome shotgun (WGS) entry which is preliminary data.</text>
</comment>
<keyword evidence="5" id="KW-0418">Kinase</keyword>
<proteinExistence type="inferred from homology"/>
<keyword evidence="3" id="KW-0808">Transferase</keyword>
<evidence type="ECO:0000313" key="8">
    <source>
        <dbReference type="EMBL" id="KZM93644.1"/>
    </source>
</evidence>